<dbReference type="GO" id="GO:0008168">
    <property type="term" value="F:methyltransferase activity"/>
    <property type="evidence" value="ECO:0007669"/>
    <property type="project" value="UniProtKB-KW"/>
</dbReference>
<dbReference type="EMBL" id="JAUKPO010000010">
    <property type="protein sequence ID" value="MDO1448173.1"/>
    <property type="molecule type" value="Genomic_DNA"/>
</dbReference>
<protein>
    <submittedName>
        <fullName evidence="2">Class I SAM-dependent methyltransferase</fullName>
        <ecNumber evidence="2">2.1.-.-</ecNumber>
    </submittedName>
</protein>
<gene>
    <name evidence="2" type="ORF">Q0590_18005</name>
</gene>
<name>A0ABT8R7T9_9BACT</name>
<dbReference type="InterPro" id="IPR029063">
    <property type="entry name" value="SAM-dependent_MTases_sf"/>
</dbReference>
<dbReference type="InterPro" id="IPR013216">
    <property type="entry name" value="Methyltransf_11"/>
</dbReference>
<dbReference type="Gene3D" id="3.40.50.150">
    <property type="entry name" value="Vaccinia Virus protein VP39"/>
    <property type="match status" value="1"/>
</dbReference>
<dbReference type="PANTHER" id="PTHR43591">
    <property type="entry name" value="METHYLTRANSFERASE"/>
    <property type="match status" value="1"/>
</dbReference>
<dbReference type="Proteomes" id="UP001168528">
    <property type="component" value="Unassembled WGS sequence"/>
</dbReference>
<keyword evidence="2" id="KW-0489">Methyltransferase</keyword>
<dbReference type="SUPFAM" id="SSF53335">
    <property type="entry name" value="S-adenosyl-L-methionine-dependent methyltransferases"/>
    <property type="match status" value="1"/>
</dbReference>
<evidence type="ECO:0000259" key="1">
    <source>
        <dbReference type="Pfam" id="PF08241"/>
    </source>
</evidence>
<dbReference type="PANTHER" id="PTHR43591:SF110">
    <property type="entry name" value="RHODANESE DOMAIN-CONTAINING PROTEIN"/>
    <property type="match status" value="1"/>
</dbReference>
<dbReference type="Pfam" id="PF08241">
    <property type="entry name" value="Methyltransf_11"/>
    <property type="match status" value="1"/>
</dbReference>
<sequence length="262" mass="30057">MNHQETGHYWNENAATWTLLSRAGFDTYRDHLNTPAFLEKLPDITDLKGLDIGCGEGHNTRLLAQRGAQVSAIDISEVFIQHAKETEADSPLNIHYQLASAVDLPFAENTFDFATAFMSFMDIPETEKVLKEAFRVLKRGGFLQFSISHPCFDTPHRKNLRNADGKTYAIEVGEYFKNQHGDLSEWTFSALPEKYQSLPKFKVPRFTRTLSQWVNMLIQAGFIIEYMNEPKASEEAVKQYPFLQDTQIVAYFLHIRCRKPAK</sequence>
<organism evidence="2 3">
    <name type="scientific">Rhodocytophaga aerolata</name>
    <dbReference type="NCBI Taxonomy" id="455078"/>
    <lineage>
        <taxon>Bacteria</taxon>
        <taxon>Pseudomonadati</taxon>
        <taxon>Bacteroidota</taxon>
        <taxon>Cytophagia</taxon>
        <taxon>Cytophagales</taxon>
        <taxon>Rhodocytophagaceae</taxon>
        <taxon>Rhodocytophaga</taxon>
    </lineage>
</organism>
<proteinExistence type="predicted"/>
<comment type="caution">
    <text evidence="2">The sequence shown here is derived from an EMBL/GenBank/DDBJ whole genome shotgun (WGS) entry which is preliminary data.</text>
</comment>
<feature type="domain" description="Methyltransferase type 11" evidence="1">
    <location>
        <begin position="50"/>
        <end position="143"/>
    </location>
</feature>
<evidence type="ECO:0000313" key="3">
    <source>
        <dbReference type="Proteomes" id="UP001168528"/>
    </source>
</evidence>
<dbReference type="RefSeq" id="WP_302038974.1">
    <property type="nucleotide sequence ID" value="NZ_JAUKPO010000010.1"/>
</dbReference>
<dbReference type="EC" id="2.1.-.-" evidence="2"/>
<keyword evidence="3" id="KW-1185">Reference proteome</keyword>
<accession>A0ABT8R7T9</accession>
<evidence type="ECO:0000313" key="2">
    <source>
        <dbReference type="EMBL" id="MDO1448173.1"/>
    </source>
</evidence>
<dbReference type="GO" id="GO:0032259">
    <property type="term" value="P:methylation"/>
    <property type="evidence" value="ECO:0007669"/>
    <property type="project" value="UniProtKB-KW"/>
</dbReference>
<keyword evidence="2" id="KW-0808">Transferase</keyword>
<dbReference type="CDD" id="cd02440">
    <property type="entry name" value="AdoMet_MTases"/>
    <property type="match status" value="1"/>
</dbReference>
<reference evidence="2" key="1">
    <citation type="submission" date="2023-07" db="EMBL/GenBank/DDBJ databases">
        <title>The genome sequence of Rhodocytophaga aerolata KACC 12507.</title>
        <authorList>
            <person name="Zhang X."/>
        </authorList>
    </citation>
    <scope>NUCLEOTIDE SEQUENCE</scope>
    <source>
        <strain evidence="2">KACC 12507</strain>
    </source>
</reference>